<protein>
    <submittedName>
        <fullName evidence="6">ATP-binding cassette domain-containing protein</fullName>
    </submittedName>
</protein>
<evidence type="ECO:0000256" key="1">
    <source>
        <dbReference type="ARBA" id="ARBA00005417"/>
    </source>
</evidence>
<dbReference type="InterPro" id="IPR013563">
    <property type="entry name" value="Oligopep_ABC_C"/>
</dbReference>
<evidence type="ECO:0000313" key="7">
    <source>
        <dbReference type="Proteomes" id="UP001236652"/>
    </source>
</evidence>
<evidence type="ECO:0000313" key="6">
    <source>
        <dbReference type="EMBL" id="WIF99562.1"/>
    </source>
</evidence>
<dbReference type="Pfam" id="PF08352">
    <property type="entry name" value="oligo_HPY"/>
    <property type="match status" value="1"/>
</dbReference>
<dbReference type="SMART" id="SM00382">
    <property type="entry name" value="AAA"/>
    <property type="match status" value="1"/>
</dbReference>
<dbReference type="SUPFAM" id="SSF52540">
    <property type="entry name" value="P-loop containing nucleoside triphosphate hydrolases"/>
    <property type="match status" value="1"/>
</dbReference>
<keyword evidence="2" id="KW-0813">Transport</keyword>
<dbReference type="Pfam" id="PF00005">
    <property type="entry name" value="ABC_tran"/>
    <property type="match status" value="1"/>
</dbReference>
<dbReference type="NCBIfam" id="TIGR01727">
    <property type="entry name" value="oligo_HPY"/>
    <property type="match status" value="1"/>
</dbReference>
<gene>
    <name evidence="6" type="ORF">QNI29_07860</name>
</gene>
<dbReference type="EMBL" id="CP126446">
    <property type="protein sequence ID" value="WIF99562.1"/>
    <property type="molecule type" value="Genomic_DNA"/>
</dbReference>
<evidence type="ECO:0000256" key="2">
    <source>
        <dbReference type="ARBA" id="ARBA00022448"/>
    </source>
</evidence>
<keyword evidence="3" id="KW-0547">Nucleotide-binding</keyword>
<feature type="domain" description="ABC transporter" evidence="5">
    <location>
        <begin position="6"/>
        <end position="256"/>
    </location>
</feature>
<dbReference type="InterPro" id="IPR003439">
    <property type="entry name" value="ABC_transporter-like_ATP-bd"/>
</dbReference>
<dbReference type="GO" id="GO:0005524">
    <property type="term" value="F:ATP binding"/>
    <property type="evidence" value="ECO:0007669"/>
    <property type="project" value="UniProtKB-KW"/>
</dbReference>
<dbReference type="PROSITE" id="PS50893">
    <property type="entry name" value="ABC_TRANSPORTER_2"/>
    <property type="match status" value="1"/>
</dbReference>
<keyword evidence="4 6" id="KW-0067">ATP-binding</keyword>
<dbReference type="PROSITE" id="PS00211">
    <property type="entry name" value="ABC_TRANSPORTER_1"/>
    <property type="match status" value="1"/>
</dbReference>
<keyword evidence="7" id="KW-1185">Reference proteome</keyword>
<dbReference type="PANTHER" id="PTHR43776:SF7">
    <property type="entry name" value="D,D-DIPEPTIDE TRANSPORT ATP-BINDING PROTEIN DDPF-RELATED"/>
    <property type="match status" value="1"/>
</dbReference>
<evidence type="ECO:0000256" key="3">
    <source>
        <dbReference type="ARBA" id="ARBA00022741"/>
    </source>
</evidence>
<dbReference type="RefSeq" id="WP_231415851.1">
    <property type="nucleotide sequence ID" value="NZ_CP126446.1"/>
</dbReference>
<dbReference type="PANTHER" id="PTHR43776">
    <property type="entry name" value="TRANSPORT ATP-BINDING PROTEIN"/>
    <property type="match status" value="1"/>
</dbReference>
<reference evidence="6 7" key="1">
    <citation type="submission" date="2023-05" db="EMBL/GenBank/DDBJ databases">
        <title>Comparative genomics reveals the evidence of polycyclic aromatic hydrocarbons degradation in moderately halophilic genus Pontibacillus.</title>
        <authorList>
            <person name="Yang H."/>
            <person name="Qian Z."/>
        </authorList>
    </citation>
    <scope>NUCLEOTIDE SEQUENCE [LARGE SCALE GENOMIC DNA]</scope>
    <source>
        <strain evidence="7">HN14</strain>
    </source>
</reference>
<dbReference type="InterPro" id="IPR050319">
    <property type="entry name" value="ABC_transp_ATP-bind"/>
</dbReference>
<dbReference type="CDD" id="cd03257">
    <property type="entry name" value="ABC_NikE_OppD_transporters"/>
    <property type="match status" value="1"/>
</dbReference>
<organism evidence="6 7">
    <name type="scientific">Pontibacillus chungwhensis</name>
    <dbReference type="NCBI Taxonomy" id="265426"/>
    <lineage>
        <taxon>Bacteria</taxon>
        <taxon>Bacillati</taxon>
        <taxon>Bacillota</taxon>
        <taxon>Bacilli</taxon>
        <taxon>Bacillales</taxon>
        <taxon>Bacillaceae</taxon>
        <taxon>Pontibacillus</taxon>
    </lineage>
</organism>
<evidence type="ECO:0000259" key="5">
    <source>
        <dbReference type="PROSITE" id="PS50893"/>
    </source>
</evidence>
<sequence length="323" mass="35955">MSEPLLKVEGLKKHFVSQKGFSKSSKQVVKAVDGISFDIKPGETFGLVGESGCGKSTTGRMIMRMLEETEGTITFDGQRMDQLSGRELKKARKDFQMIFQDPYASLNPRMTVRDIIAEPLIVHEMETENGIDARVYELLDTVGLPRKVAGRYPHEFSGGQRQRIGIARALAVRPKLIIADEPVSALDVSIQSQVLNLLKDLQDEFDLTYLFIAHDLSVVDFISDRIGVMYLGKLVEVGDRESIIQNPQHPYTRALLSAVPVPDPRAKRERIVLEGDLPSPSNPPSGCPFHTRCPFAWERCVNETPQLQTAETTGHTAACHLLD</sequence>
<dbReference type="Gene3D" id="3.40.50.300">
    <property type="entry name" value="P-loop containing nucleotide triphosphate hydrolases"/>
    <property type="match status" value="1"/>
</dbReference>
<dbReference type="InterPro" id="IPR003593">
    <property type="entry name" value="AAA+_ATPase"/>
</dbReference>
<dbReference type="Proteomes" id="UP001236652">
    <property type="component" value="Chromosome"/>
</dbReference>
<proteinExistence type="inferred from homology"/>
<name>A0ABY8V1A0_9BACI</name>
<comment type="similarity">
    <text evidence="1">Belongs to the ABC transporter superfamily.</text>
</comment>
<accession>A0ABY8V1A0</accession>
<evidence type="ECO:0000256" key="4">
    <source>
        <dbReference type="ARBA" id="ARBA00022840"/>
    </source>
</evidence>
<dbReference type="InterPro" id="IPR017871">
    <property type="entry name" value="ABC_transporter-like_CS"/>
</dbReference>
<dbReference type="InterPro" id="IPR027417">
    <property type="entry name" value="P-loop_NTPase"/>
</dbReference>